<sequence>MVVTFGAPYEGQVFVTSDGTQLNVTGQVSGLPPNSSHGIHVHQFGDLGNQCMNAGPHYNPQGTEHGGPSSTVRHPGDFGNLETDKNGTASIHLLIKQSSSSSDELLGRAVVVHAGRDDLGTGKDNGSRTTGNSGARLTCAVLGLAQT</sequence>
<dbReference type="EMBL" id="LUCM01002146">
    <property type="protein sequence ID" value="KAA0197766.1"/>
    <property type="molecule type" value="Genomic_DNA"/>
</dbReference>
<dbReference type="AlphaFoldDB" id="A0A8E0RZQ9"/>
<reference evidence="3" key="1">
    <citation type="submission" date="2019-05" db="EMBL/GenBank/DDBJ databases">
        <title>Annotation for the trematode Fasciolopsis buski.</title>
        <authorList>
            <person name="Choi Y.-J."/>
        </authorList>
    </citation>
    <scope>NUCLEOTIDE SEQUENCE</scope>
    <source>
        <strain evidence="3">HT</strain>
        <tissue evidence="3">Whole worm</tissue>
    </source>
</reference>
<dbReference type="InterPro" id="IPR024134">
    <property type="entry name" value="SOD_Cu/Zn_/chaperone"/>
</dbReference>
<keyword evidence="4" id="KW-1185">Reference proteome</keyword>
<dbReference type="PANTHER" id="PTHR10003">
    <property type="entry name" value="SUPEROXIDE DISMUTASE CU-ZN -RELATED"/>
    <property type="match status" value="1"/>
</dbReference>
<dbReference type="PROSITE" id="PS00087">
    <property type="entry name" value="SOD_CU_ZN_1"/>
    <property type="match status" value="1"/>
</dbReference>
<evidence type="ECO:0000313" key="3">
    <source>
        <dbReference type="EMBL" id="KAA0197766.1"/>
    </source>
</evidence>
<evidence type="ECO:0000256" key="1">
    <source>
        <dbReference type="SAM" id="MobiDB-lite"/>
    </source>
</evidence>
<dbReference type="SUPFAM" id="SSF49329">
    <property type="entry name" value="Cu,Zn superoxide dismutase-like"/>
    <property type="match status" value="1"/>
</dbReference>
<dbReference type="InterPro" id="IPR018152">
    <property type="entry name" value="SOD_Cu/Zn_BS"/>
</dbReference>
<dbReference type="Pfam" id="PF00080">
    <property type="entry name" value="Sod_Cu"/>
    <property type="match status" value="1"/>
</dbReference>
<gene>
    <name evidence="3" type="ORF">FBUS_10566</name>
</gene>
<evidence type="ECO:0000313" key="4">
    <source>
        <dbReference type="Proteomes" id="UP000728185"/>
    </source>
</evidence>
<proteinExistence type="predicted"/>
<dbReference type="OrthoDB" id="2015551at2759"/>
<feature type="domain" description="Superoxide dismutase copper/zinc binding" evidence="2">
    <location>
        <begin position="10"/>
        <end position="141"/>
    </location>
</feature>
<accession>A0A8E0RZQ9</accession>
<dbReference type="GO" id="GO:0005507">
    <property type="term" value="F:copper ion binding"/>
    <property type="evidence" value="ECO:0007669"/>
    <property type="project" value="InterPro"/>
</dbReference>
<dbReference type="InterPro" id="IPR001424">
    <property type="entry name" value="SOD_Cu_Zn_dom"/>
</dbReference>
<feature type="region of interest" description="Disordered" evidence="1">
    <location>
        <begin position="53"/>
        <end position="84"/>
    </location>
</feature>
<dbReference type="Gene3D" id="2.60.40.200">
    <property type="entry name" value="Superoxide dismutase, copper/zinc binding domain"/>
    <property type="match status" value="1"/>
</dbReference>
<dbReference type="CDD" id="cd00305">
    <property type="entry name" value="Cu-Zn_Superoxide_Dismutase"/>
    <property type="match status" value="1"/>
</dbReference>
<dbReference type="Proteomes" id="UP000728185">
    <property type="component" value="Unassembled WGS sequence"/>
</dbReference>
<comment type="caution">
    <text evidence="3">The sequence shown here is derived from an EMBL/GenBank/DDBJ whole genome shotgun (WGS) entry which is preliminary data.</text>
</comment>
<dbReference type="InterPro" id="IPR036423">
    <property type="entry name" value="SOD-like_Cu/Zn_dom_sf"/>
</dbReference>
<dbReference type="PRINTS" id="PR00068">
    <property type="entry name" value="CUZNDISMTASE"/>
</dbReference>
<organism evidence="3 4">
    <name type="scientific">Fasciolopsis buskii</name>
    <dbReference type="NCBI Taxonomy" id="27845"/>
    <lineage>
        <taxon>Eukaryota</taxon>
        <taxon>Metazoa</taxon>
        <taxon>Spiralia</taxon>
        <taxon>Lophotrochozoa</taxon>
        <taxon>Platyhelminthes</taxon>
        <taxon>Trematoda</taxon>
        <taxon>Digenea</taxon>
        <taxon>Plagiorchiida</taxon>
        <taxon>Echinostomata</taxon>
        <taxon>Echinostomatoidea</taxon>
        <taxon>Fasciolidae</taxon>
        <taxon>Fasciolopsis</taxon>
    </lineage>
</organism>
<evidence type="ECO:0000259" key="2">
    <source>
        <dbReference type="Pfam" id="PF00080"/>
    </source>
</evidence>
<dbReference type="GO" id="GO:0006801">
    <property type="term" value="P:superoxide metabolic process"/>
    <property type="evidence" value="ECO:0007669"/>
    <property type="project" value="InterPro"/>
</dbReference>
<protein>
    <submittedName>
        <fullName evidence="3">Extracellular superoxide dismutase [Cu-Zn]</fullName>
    </submittedName>
</protein>
<name>A0A8E0RZQ9_9TREM</name>